<accession>A0ABT5IWS1</accession>
<dbReference type="Proteomes" id="UP001219956">
    <property type="component" value="Unassembled WGS sequence"/>
</dbReference>
<gene>
    <name evidence="1" type="ORF">PQU95_07240</name>
</gene>
<dbReference type="EMBL" id="JAQQLF010000008">
    <property type="protein sequence ID" value="MDC7717008.1"/>
    <property type="molecule type" value="Genomic_DNA"/>
</dbReference>
<protein>
    <submittedName>
        <fullName evidence="1">Uncharacterized protein</fullName>
    </submittedName>
</protein>
<sequence>MSLSFTYFEAEDRLLVLIQPGGHQLWLTRYLTQSILRDIAALFARAVPGEGIPGAGSSEQRIALEHRMAMNEEDLADQPGHGGGMKFAQNSPALPASGSVPLCTGLDAQAGSDYASLSFTIGQQNITMRQNRPGFHRFLRTLALCAEKAGWHIQDVPPWLTQSLLAELLSTLPPLDEPDASHDSGLPS</sequence>
<proteinExistence type="predicted"/>
<evidence type="ECO:0000313" key="2">
    <source>
        <dbReference type="Proteomes" id="UP001219956"/>
    </source>
</evidence>
<name>A0ABT5IWS1_9NEIS</name>
<comment type="caution">
    <text evidence="1">The sequence shown here is derived from an EMBL/GenBank/DDBJ whole genome shotgun (WGS) entry which is preliminary data.</text>
</comment>
<evidence type="ECO:0000313" key="1">
    <source>
        <dbReference type="EMBL" id="MDC7717008.1"/>
    </source>
</evidence>
<keyword evidence="2" id="KW-1185">Reference proteome</keyword>
<organism evidence="1 2">
    <name type="scientific">Vogesella aquatica</name>
    <dbReference type="NCBI Taxonomy" id="2984206"/>
    <lineage>
        <taxon>Bacteria</taxon>
        <taxon>Pseudomonadati</taxon>
        <taxon>Pseudomonadota</taxon>
        <taxon>Betaproteobacteria</taxon>
        <taxon>Neisseriales</taxon>
        <taxon>Chromobacteriaceae</taxon>
        <taxon>Vogesella</taxon>
    </lineage>
</organism>
<reference evidence="1 2" key="1">
    <citation type="submission" date="2023-01" db="EMBL/GenBank/DDBJ databases">
        <title>Novel species of the genus Vogesella isolated from rivers.</title>
        <authorList>
            <person name="Lu H."/>
        </authorList>
    </citation>
    <scope>NUCLEOTIDE SEQUENCE [LARGE SCALE GENOMIC DNA]</scope>
    <source>
        <strain evidence="1 2">DC21W</strain>
    </source>
</reference>
<dbReference type="RefSeq" id="WP_272751364.1">
    <property type="nucleotide sequence ID" value="NZ_JAQQLF010000008.1"/>
</dbReference>